<accession>Q2GI02</accession>
<name>Q2GI02_EHRCR</name>
<reference evidence="1 2" key="1">
    <citation type="journal article" date="2006" name="PLoS Genet.">
        <title>Comparative genomics of emerging human ehrlichiosis agents.</title>
        <authorList>
            <person name="Dunning Hotopp J.C."/>
            <person name="Lin M."/>
            <person name="Madupu R."/>
            <person name="Crabtree J."/>
            <person name="Angiuoli S.V."/>
            <person name="Eisen J.A."/>
            <person name="Seshadri R."/>
            <person name="Ren Q."/>
            <person name="Wu M."/>
            <person name="Utterback T.R."/>
            <person name="Smith S."/>
            <person name="Lewis M."/>
            <person name="Khouri H."/>
            <person name="Zhang C."/>
            <person name="Niu H."/>
            <person name="Lin Q."/>
            <person name="Ohashi N."/>
            <person name="Zhi N."/>
            <person name="Nelson W."/>
            <person name="Brinkac L.M."/>
            <person name="Dodson R.J."/>
            <person name="Rosovitz M.J."/>
            <person name="Sundaram J."/>
            <person name="Daugherty S.C."/>
            <person name="Davidsen T."/>
            <person name="Durkin A.S."/>
            <person name="Gwinn M."/>
            <person name="Haft D.H."/>
            <person name="Selengut J.D."/>
            <person name="Sullivan S.A."/>
            <person name="Zafar N."/>
            <person name="Zhou L."/>
            <person name="Benahmed F."/>
            <person name="Forberger H."/>
            <person name="Halpin R."/>
            <person name="Mulligan S."/>
            <person name="Robinson J."/>
            <person name="White O."/>
            <person name="Rikihisa Y."/>
            <person name="Tettelin H."/>
        </authorList>
    </citation>
    <scope>NUCLEOTIDE SEQUENCE [LARGE SCALE GENOMIC DNA]</scope>
    <source>
        <strain evidence="2">ATCC CRL-10679 / Arkansas</strain>
    </source>
</reference>
<dbReference type="HOGENOM" id="CLU_2878706_0_0_5"/>
<dbReference type="STRING" id="205920.ECH_0103"/>
<keyword evidence="2" id="KW-1185">Reference proteome</keyword>
<dbReference type="EMBL" id="CP000236">
    <property type="protein sequence ID" value="ABD45311.1"/>
    <property type="molecule type" value="Genomic_DNA"/>
</dbReference>
<evidence type="ECO:0000313" key="1">
    <source>
        <dbReference type="EMBL" id="ABD45311.1"/>
    </source>
</evidence>
<dbReference type="AlphaFoldDB" id="Q2GI02"/>
<dbReference type="InterPro" id="IPR021902">
    <property type="entry name" value="DUF3514"/>
</dbReference>
<protein>
    <submittedName>
        <fullName evidence="1">Uncharacterized protein</fullName>
    </submittedName>
</protein>
<organism evidence="1 2">
    <name type="scientific">Ehrlichia chaffeensis (strain ATCC CRL-10679 / Arkansas)</name>
    <dbReference type="NCBI Taxonomy" id="205920"/>
    <lineage>
        <taxon>Bacteria</taxon>
        <taxon>Pseudomonadati</taxon>
        <taxon>Pseudomonadota</taxon>
        <taxon>Alphaproteobacteria</taxon>
        <taxon>Rickettsiales</taxon>
        <taxon>Anaplasmataceae</taxon>
        <taxon>Ehrlichia</taxon>
    </lineage>
</organism>
<dbReference type="KEGG" id="ech:ECH_0103"/>
<proteinExistence type="predicted"/>
<dbReference type="RefSeq" id="WP_011452398.1">
    <property type="nucleotide sequence ID" value="NC_007799.1"/>
</dbReference>
<dbReference type="Pfam" id="PF12027">
    <property type="entry name" value="DUF3514"/>
    <property type="match status" value="1"/>
</dbReference>
<sequence length="63" mass="7066">MYSINDDGVICVDSIPLPRITLERCDENFAARVQQSIVDNSMNFSVLIEDLASRVVHNIICLV</sequence>
<gene>
    <name evidence="1" type="ordered locus">ECH_0103</name>
</gene>
<evidence type="ECO:0000313" key="2">
    <source>
        <dbReference type="Proteomes" id="UP000008320"/>
    </source>
</evidence>
<dbReference type="Proteomes" id="UP000008320">
    <property type="component" value="Chromosome"/>
</dbReference>